<evidence type="ECO:0000259" key="1">
    <source>
        <dbReference type="Pfam" id="PF05699"/>
    </source>
</evidence>
<protein>
    <recommendedName>
        <fullName evidence="1">HAT C-terminal dimerisation domain-containing protein</fullName>
    </recommendedName>
</protein>
<proteinExistence type="predicted"/>
<dbReference type="InterPro" id="IPR008906">
    <property type="entry name" value="HATC_C_dom"/>
</dbReference>
<dbReference type="EMBL" id="CAJOBC010134640">
    <property type="protein sequence ID" value="CAF4624535.1"/>
    <property type="molecule type" value="Genomic_DNA"/>
</dbReference>
<dbReference type="GO" id="GO:0046983">
    <property type="term" value="F:protein dimerization activity"/>
    <property type="evidence" value="ECO:0007669"/>
    <property type="project" value="InterPro"/>
</dbReference>
<accession>A0A8S2ZFH2</accession>
<organism evidence="2 3">
    <name type="scientific">Didymodactylos carnosus</name>
    <dbReference type="NCBI Taxonomy" id="1234261"/>
    <lineage>
        <taxon>Eukaryota</taxon>
        <taxon>Metazoa</taxon>
        <taxon>Spiralia</taxon>
        <taxon>Gnathifera</taxon>
        <taxon>Rotifera</taxon>
        <taxon>Eurotatoria</taxon>
        <taxon>Bdelloidea</taxon>
        <taxon>Philodinida</taxon>
        <taxon>Philodinidae</taxon>
        <taxon>Didymodactylos</taxon>
    </lineage>
</organism>
<feature type="domain" description="HAT C-terminal dimerisation" evidence="1">
    <location>
        <begin position="101"/>
        <end position="156"/>
    </location>
</feature>
<reference evidence="2" key="1">
    <citation type="submission" date="2021-02" db="EMBL/GenBank/DDBJ databases">
        <authorList>
            <person name="Nowell W R."/>
        </authorList>
    </citation>
    <scope>NUCLEOTIDE SEQUENCE</scope>
</reference>
<gene>
    <name evidence="2" type="ORF">SRO942_LOCUS49651</name>
</gene>
<dbReference type="AlphaFoldDB" id="A0A8S2ZFH2"/>
<feature type="non-terminal residue" evidence="2">
    <location>
        <position position="158"/>
    </location>
</feature>
<name>A0A8S2ZFH2_9BILA</name>
<sequence>MYEKLSIFGNISIDLISWNDVEQCVQAIQIENINMDKLYDELYDIQSTYIELKKKSVSVHEQIQSFLGKDKQKIKNDMNQQEIDDDEMTTEEEEIDEPKRIYPDQLWAYLFYVHENQTPNLTQLVSFCFSIPISNGYCEGVFNQLKQTWTNTRHKMSP</sequence>
<dbReference type="Proteomes" id="UP000681722">
    <property type="component" value="Unassembled WGS sequence"/>
</dbReference>
<dbReference type="Pfam" id="PF05699">
    <property type="entry name" value="Dimer_Tnp_hAT"/>
    <property type="match status" value="1"/>
</dbReference>
<evidence type="ECO:0000313" key="3">
    <source>
        <dbReference type="Proteomes" id="UP000681722"/>
    </source>
</evidence>
<comment type="caution">
    <text evidence="2">The sequence shown here is derived from an EMBL/GenBank/DDBJ whole genome shotgun (WGS) entry which is preliminary data.</text>
</comment>
<dbReference type="SUPFAM" id="SSF53098">
    <property type="entry name" value="Ribonuclease H-like"/>
    <property type="match status" value="1"/>
</dbReference>
<dbReference type="InterPro" id="IPR012337">
    <property type="entry name" value="RNaseH-like_sf"/>
</dbReference>
<evidence type="ECO:0000313" key="2">
    <source>
        <dbReference type="EMBL" id="CAF4624535.1"/>
    </source>
</evidence>